<keyword evidence="2" id="KW-1185">Reference proteome</keyword>
<dbReference type="EMBL" id="MG746602">
    <property type="protein sequence ID" value="AUO78901.1"/>
    <property type="molecule type" value="Genomic_DNA"/>
</dbReference>
<evidence type="ECO:0000313" key="2">
    <source>
        <dbReference type="Proteomes" id="UP000240294"/>
    </source>
</evidence>
<proteinExistence type="predicted"/>
<name>A0A2I6UG06_9CAUD</name>
<organism evidence="1 2">
    <name type="scientific">Klebsiella phage vB_Kpn_F48</name>
    <dbReference type="NCBI Taxonomy" id="2070028"/>
    <lineage>
        <taxon>Viruses</taxon>
        <taxon>Duplodnaviria</taxon>
        <taxon>Heunggongvirae</taxon>
        <taxon>Uroviricota</taxon>
        <taxon>Caudoviricetes</taxon>
        <taxon>Marfavirus</taxon>
        <taxon>Marfavirus F48</taxon>
    </lineage>
</organism>
<dbReference type="Proteomes" id="UP000240294">
    <property type="component" value="Genome"/>
</dbReference>
<protein>
    <submittedName>
        <fullName evidence="1">Uncharacterized protein</fullName>
    </submittedName>
</protein>
<accession>A0A2I6UG06</accession>
<gene>
    <name evidence="1" type="ORF">vBKpnF48_276</name>
</gene>
<evidence type="ECO:0000313" key="1">
    <source>
        <dbReference type="EMBL" id="AUO78901.1"/>
    </source>
</evidence>
<reference evidence="2" key="1">
    <citation type="submission" date="2018-01" db="EMBL/GenBank/DDBJ databases">
        <title>Direct submission.</title>
        <authorList>
            <person name="Ciacci N."/>
        </authorList>
    </citation>
    <scope>NUCLEOTIDE SEQUENCE [LARGE SCALE GENOMIC DNA]</scope>
</reference>
<sequence>MQQDYVIFNPELGSYATFTDNEYWVGWEFTGILDADGFTDIECAQAQIDGIIMPSGRVLVKAAEELKGCVVRRRSIMIHVEDI</sequence>